<evidence type="ECO:0000313" key="2">
    <source>
        <dbReference type="EMBL" id="KKL14706.1"/>
    </source>
</evidence>
<feature type="domain" description="Bacterial repeat" evidence="1">
    <location>
        <begin position="48"/>
        <end position="100"/>
    </location>
</feature>
<accession>A0A0F9DAE8</accession>
<gene>
    <name evidence="2" type="ORF">LCGC14_2513000</name>
</gene>
<reference evidence="2" key="1">
    <citation type="journal article" date="2015" name="Nature">
        <title>Complex archaea that bridge the gap between prokaryotes and eukaryotes.</title>
        <authorList>
            <person name="Spang A."/>
            <person name="Saw J.H."/>
            <person name="Jorgensen S.L."/>
            <person name="Zaremba-Niedzwiedzka K."/>
            <person name="Martijn J."/>
            <person name="Lind A.E."/>
            <person name="van Eijk R."/>
            <person name="Schleper C."/>
            <person name="Guy L."/>
            <person name="Ettema T.J."/>
        </authorList>
    </citation>
    <scope>NUCLEOTIDE SEQUENCE</scope>
</reference>
<evidence type="ECO:0000259" key="1">
    <source>
        <dbReference type="Pfam" id="PF18998"/>
    </source>
</evidence>
<feature type="non-terminal residue" evidence="2">
    <location>
        <position position="1"/>
    </location>
</feature>
<name>A0A0F9DAE8_9ZZZZ</name>
<proteinExistence type="predicted"/>
<dbReference type="Pfam" id="PF18998">
    <property type="entry name" value="Flg_new_2"/>
    <property type="match status" value="1"/>
</dbReference>
<organism evidence="2">
    <name type="scientific">marine sediment metagenome</name>
    <dbReference type="NCBI Taxonomy" id="412755"/>
    <lineage>
        <taxon>unclassified sequences</taxon>
        <taxon>metagenomes</taxon>
        <taxon>ecological metagenomes</taxon>
    </lineage>
</organism>
<dbReference type="EMBL" id="LAZR01040352">
    <property type="protein sequence ID" value="KKL14706.1"/>
    <property type="molecule type" value="Genomic_DNA"/>
</dbReference>
<sequence length="105" mass="11623">DSQGDADMETPTFRPRSWSVTKEGYKVFASNNMVQWAEVILEPIDLLYTVNVLAGLGGTTSPSGTLKIVPDSQLEVEAYPQSGYRFSHWLFNAENVGTVNPHSFL</sequence>
<dbReference type="AlphaFoldDB" id="A0A0F9DAE8"/>
<protein>
    <recommendedName>
        <fullName evidence="1">Bacterial repeat domain-containing protein</fullName>
    </recommendedName>
</protein>
<comment type="caution">
    <text evidence="2">The sequence shown here is derived from an EMBL/GenBank/DDBJ whole genome shotgun (WGS) entry which is preliminary data.</text>
</comment>
<dbReference type="InterPro" id="IPR044060">
    <property type="entry name" value="Bacterial_rp_domain"/>
</dbReference>